<proteinExistence type="predicted"/>
<comment type="caution">
    <text evidence="3">The sequence shown here is derived from an EMBL/GenBank/DDBJ whole genome shotgun (WGS) entry which is preliminary data.</text>
</comment>
<evidence type="ECO:0000256" key="1">
    <source>
        <dbReference type="SAM" id="MobiDB-lite"/>
    </source>
</evidence>
<feature type="transmembrane region" description="Helical" evidence="2">
    <location>
        <begin position="59"/>
        <end position="77"/>
    </location>
</feature>
<dbReference type="EMBL" id="CAJNIZ010016002">
    <property type="protein sequence ID" value="CAE7380367.1"/>
    <property type="molecule type" value="Genomic_DNA"/>
</dbReference>
<keyword evidence="2" id="KW-0472">Membrane</keyword>
<feature type="transmembrane region" description="Helical" evidence="2">
    <location>
        <begin position="84"/>
        <end position="105"/>
    </location>
</feature>
<dbReference type="AlphaFoldDB" id="A0A812QIV3"/>
<feature type="transmembrane region" description="Helical" evidence="2">
    <location>
        <begin position="296"/>
        <end position="316"/>
    </location>
</feature>
<accession>A0A812QIV3</accession>
<dbReference type="Proteomes" id="UP000649617">
    <property type="component" value="Unassembled WGS sequence"/>
</dbReference>
<feature type="region of interest" description="Disordered" evidence="1">
    <location>
        <begin position="460"/>
        <end position="504"/>
    </location>
</feature>
<reference evidence="3" key="1">
    <citation type="submission" date="2021-02" db="EMBL/GenBank/DDBJ databases">
        <authorList>
            <person name="Dougan E. K."/>
            <person name="Rhodes N."/>
            <person name="Thang M."/>
            <person name="Chan C."/>
        </authorList>
    </citation>
    <scope>NUCLEOTIDE SEQUENCE</scope>
</reference>
<evidence type="ECO:0000313" key="3">
    <source>
        <dbReference type="EMBL" id="CAE7380367.1"/>
    </source>
</evidence>
<dbReference type="PANTHER" id="PTHR31102">
    <property type="match status" value="1"/>
</dbReference>
<feature type="transmembrane region" description="Helical" evidence="2">
    <location>
        <begin position="6"/>
        <end position="22"/>
    </location>
</feature>
<organism evidence="3 4">
    <name type="scientific">Symbiodinium pilosum</name>
    <name type="common">Dinoflagellate</name>
    <dbReference type="NCBI Taxonomy" id="2952"/>
    <lineage>
        <taxon>Eukaryota</taxon>
        <taxon>Sar</taxon>
        <taxon>Alveolata</taxon>
        <taxon>Dinophyceae</taxon>
        <taxon>Suessiales</taxon>
        <taxon>Symbiodiniaceae</taxon>
        <taxon>Symbiodinium</taxon>
    </lineage>
</organism>
<keyword evidence="4" id="KW-1185">Reference proteome</keyword>
<feature type="transmembrane region" description="Helical" evidence="2">
    <location>
        <begin position="233"/>
        <end position="252"/>
    </location>
</feature>
<name>A0A812QIV3_SYMPI</name>
<feature type="transmembrane region" description="Helical" evidence="2">
    <location>
        <begin position="29"/>
        <end position="47"/>
    </location>
</feature>
<feature type="transmembrane region" description="Helical" evidence="2">
    <location>
        <begin position="258"/>
        <end position="284"/>
    </location>
</feature>
<feature type="transmembrane region" description="Helical" evidence="2">
    <location>
        <begin position="111"/>
        <end position="129"/>
    </location>
</feature>
<keyword evidence="2" id="KW-0812">Transmembrane</keyword>
<feature type="transmembrane region" description="Helical" evidence="2">
    <location>
        <begin position="336"/>
        <end position="357"/>
    </location>
</feature>
<dbReference type="OrthoDB" id="423807at2759"/>
<dbReference type="PANTHER" id="PTHR31102:SF1">
    <property type="entry name" value="CATION_H+ EXCHANGER DOMAIN-CONTAINING PROTEIN"/>
    <property type="match status" value="1"/>
</dbReference>
<dbReference type="InterPro" id="IPR051843">
    <property type="entry name" value="CPA1_transporter"/>
</dbReference>
<feature type="compositionally biased region" description="Polar residues" evidence="1">
    <location>
        <begin position="467"/>
        <end position="482"/>
    </location>
</feature>
<feature type="transmembrane region" description="Helical" evidence="2">
    <location>
        <begin position="192"/>
        <end position="212"/>
    </location>
</feature>
<sequence>MATYEYPVALGLAYIMLVGCLIRAVFVRLALPASVGVMVSGFIFQHFFQNDLFFARDELQGLSFFLVLLIAGLEIRSKDLQGHIFVMAFLPASCELLGIAAYAHYELEYTPVEGMVLGSVLVAMGDGLVIPKMKEFSQSFPDHPLPRLVFAWAPLEASFALTAFGILTGLASPAHQAPTPFGTIVLANLLRLVLTVLLGAVLGCVSSWFIASRKKMRILSDLFHDPDTEGGKTEGFLILISVALIALSLGKGESGNELVPMLFCPGPAFQSELLVIIMASVFANRCSDAYEGGPKILADITTVVGQVWVFGQIFLFSMLGSKMTLDILPELKSLGPVMVCGLLARVLGVTVGALLTMKSRDSALSQIPADIGFCFLCTLPRATIQGALGAEPLKQHFFAIGYGNESAVTNFTFTAARLYVLCYSVIGMILLNSFGPMLLRGTEKDLSTRKIVDVDSENGSVLLGDSPGSTADDLSQQGSTPQLEKVGGHSTSSTATGESSWQDKGGMLHTFESKISTWRPTCEVMQGHKTTCRATASKQRPPGIEAQTVLEPNYNVRFKVPERSVMQRLLRPRGHDGRIHVVKTSQGDIPVVLSSKMKSGKEETYRFGPDPDFLIRAEPAPVERPMFFQLRTAGKVQTIKVVFPPGVREIPLVPDAMMVKVPDGARPGSVIVFKKHPADPLWLRTHVPQTLPANGFLAVALPSFRYESKPKDFELGDICKEICVELEETFDMLTSCWPFRAEPTAAAE</sequence>
<protein>
    <submittedName>
        <fullName evidence="3">Slc9b1 protein</fullName>
    </submittedName>
</protein>
<keyword evidence="2" id="KW-1133">Transmembrane helix</keyword>
<feature type="transmembrane region" description="Helical" evidence="2">
    <location>
        <begin position="149"/>
        <end position="172"/>
    </location>
</feature>
<evidence type="ECO:0000313" key="4">
    <source>
        <dbReference type="Proteomes" id="UP000649617"/>
    </source>
</evidence>
<evidence type="ECO:0000256" key="2">
    <source>
        <dbReference type="SAM" id="Phobius"/>
    </source>
</evidence>
<feature type="compositionally biased region" description="Polar residues" evidence="1">
    <location>
        <begin position="489"/>
        <end position="502"/>
    </location>
</feature>
<gene>
    <name evidence="3" type="primary">Slc9b1</name>
    <name evidence="3" type="ORF">SPIL2461_LOCUS9273</name>
</gene>
<feature type="transmembrane region" description="Helical" evidence="2">
    <location>
        <begin position="418"/>
        <end position="439"/>
    </location>
</feature>